<name>A0A6J6MZ87_9ZZZZ</name>
<organism evidence="6">
    <name type="scientific">freshwater metagenome</name>
    <dbReference type="NCBI Taxonomy" id="449393"/>
    <lineage>
        <taxon>unclassified sequences</taxon>
        <taxon>metagenomes</taxon>
        <taxon>ecological metagenomes</taxon>
    </lineage>
</organism>
<dbReference type="Gene3D" id="1.10.150.320">
    <property type="entry name" value="Photosystem II 12 kDa extrinsic protein"/>
    <property type="match status" value="1"/>
</dbReference>
<keyword evidence="1" id="KW-0812">Transmembrane</keyword>
<dbReference type="PANTHER" id="PTHR21180:SF32">
    <property type="entry name" value="ENDONUCLEASE_EXONUCLEASE_PHOSPHATASE FAMILY DOMAIN-CONTAINING PROTEIN 1"/>
    <property type="match status" value="1"/>
</dbReference>
<accession>A0A6J6MZ87</accession>
<proteinExistence type="predicted"/>
<dbReference type="EMBL" id="CAEZXE010000068">
    <property type="protein sequence ID" value="CAB4679286.1"/>
    <property type="molecule type" value="Genomic_DNA"/>
</dbReference>
<dbReference type="Pfam" id="PF10531">
    <property type="entry name" value="SLBB"/>
    <property type="match status" value="1"/>
</dbReference>
<dbReference type="SUPFAM" id="SSF47781">
    <property type="entry name" value="RuvA domain 2-like"/>
    <property type="match status" value="1"/>
</dbReference>
<dbReference type="GO" id="GO:0015628">
    <property type="term" value="P:protein secretion by the type II secretion system"/>
    <property type="evidence" value="ECO:0007669"/>
    <property type="project" value="TreeGrafter"/>
</dbReference>
<dbReference type="InterPro" id="IPR003583">
    <property type="entry name" value="Hlx-hairpin-Hlx_DNA-bd_motif"/>
</dbReference>
<keyword evidence="1" id="KW-0472">Membrane</keyword>
<dbReference type="Pfam" id="PF12836">
    <property type="entry name" value="HHH_3"/>
    <property type="match status" value="1"/>
</dbReference>
<dbReference type="EMBL" id="CAEZVV010000047">
    <property type="protein sequence ID" value="CAB4644448.1"/>
    <property type="molecule type" value="Genomic_DNA"/>
</dbReference>
<evidence type="ECO:0000259" key="2">
    <source>
        <dbReference type="SMART" id="SM00278"/>
    </source>
</evidence>
<evidence type="ECO:0000256" key="1">
    <source>
        <dbReference type="SAM" id="Phobius"/>
    </source>
</evidence>
<dbReference type="NCBIfam" id="TIGR00426">
    <property type="entry name" value="competence protein ComEA helix-hairpin-helix repeat region"/>
    <property type="match status" value="1"/>
</dbReference>
<dbReference type="InterPro" id="IPR004509">
    <property type="entry name" value="Competence_ComEA_HhH"/>
</dbReference>
<reference evidence="6" key="1">
    <citation type="submission" date="2020-05" db="EMBL/GenBank/DDBJ databases">
        <authorList>
            <person name="Chiriac C."/>
            <person name="Salcher M."/>
            <person name="Ghai R."/>
            <person name="Kavagutti S V."/>
        </authorList>
    </citation>
    <scope>NUCLEOTIDE SEQUENCE</scope>
</reference>
<dbReference type="GO" id="GO:0006281">
    <property type="term" value="P:DNA repair"/>
    <property type="evidence" value="ECO:0007669"/>
    <property type="project" value="InterPro"/>
</dbReference>
<dbReference type="InterPro" id="IPR010994">
    <property type="entry name" value="RuvA_2-like"/>
</dbReference>
<keyword evidence="1" id="KW-1133">Transmembrane helix</keyword>
<evidence type="ECO:0000313" key="6">
    <source>
        <dbReference type="EMBL" id="CAB4679286.1"/>
    </source>
</evidence>
<evidence type="ECO:0000313" key="3">
    <source>
        <dbReference type="EMBL" id="CAB4564458.1"/>
    </source>
</evidence>
<dbReference type="InterPro" id="IPR051675">
    <property type="entry name" value="Endo/Exo/Phosphatase_dom_1"/>
</dbReference>
<evidence type="ECO:0000313" key="4">
    <source>
        <dbReference type="EMBL" id="CAB4582557.1"/>
    </source>
</evidence>
<dbReference type="SMART" id="SM00278">
    <property type="entry name" value="HhH1"/>
    <property type="match status" value="2"/>
</dbReference>
<dbReference type="EMBL" id="CAEZTG010000060">
    <property type="protein sequence ID" value="CAB4564458.1"/>
    <property type="molecule type" value="Genomic_DNA"/>
</dbReference>
<evidence type="ECO:0000313" key="5">
    <source>
        <dbReference type="EMBL" id="CAB4644448.1"/>
    </source>
</evidence>
<dbReference type="GO" id="GO:0003677">
    <property type="term" value="F:DNA binding"/>
    <property type="evidence" value="ECO:0007669"/>
    <property type="project" value="InterPro"/>
</dbReference>
<feature type="transmembrane region" description="Helical" evidence="1">
    <location>
        <begin position="52"/>
        <end position="75"/>
    </location>
</feature>
<dbReference type="EMBL" id="CAEZTR010000084">
    <property type="protein sequence ID" value="CAB4582557.1"/>
    <property type="molecule type" value="Genomic_DNA"/>
</dbReference>
<dbReference type="PANTHER" id="PTHR21180">
    <property type="entry name" value="ENDONUCLEASE/EXONUCLEASE/PHOSPHATASE FAMILY DOMAIN-CONTAINING PROTEIN 1"/>
    <property type="match status" value="1"/>
</dbReference>
<feature type="domain" description="Helix-hairpin-helix DNA-binding motif class 1" evidence="2">
    <location>
        <begin position="225"/>
        <end position="244"/>
    </location>
</feature>
<gene>
    <name evidence="3" type="ORF">UFOPK1603_00797</name>
    <name evidence="4" type="ORF">UFOPK1711_01302</name>
    <name evidence="5" type="ORF">UFOPK2143_00907</name>
    <name evidence="6" type="ORF">UFOPK2350_00895</name>
</gene>
<dbReference type="AlphaFoldDB" id="A0A6J6MZ87"/>
<dbReference type="InterPro" id="IPR019554">
    <property type="entry name" value="Soluble_ligand-bd"/>
</dbReference>
<protein>
    <submittedName>
        <fullName evidence="6">Unannotated protein</fullName>
    </submittedName>
</protein>
<sequence>MADRPPLSSDPSESDFSARALGHLRNGAPSPSAASNTWTTSLRWLSRQRSSVSLRVGGGVAVVVLIALLCAVVLVRSSQSANLPVASELGAGSGPSSTTTSAPGVVIDVGGAVRQPGVYRLALGSRVVDALEVAGGPAEDIDLDQINLASTINDGQRVWFTRKGEPPPAGVVGSSPASGGTDSGVPLDLNTATLEQLDSLSGIGPATAKAIVDRRKELGKFRSVDDLLTVKGIGPTKLDSIRSDVVVR</sequence>
<dbReference type="GO" id="GO:0015627">
    <property type="term" value="C:type II protein secretion system complex"/>
    <property type="evidence" value="ECO:0007669"/>
    <property type="project" value="TreeGrafter"/>
</dbReference>
<feature type="domain" description="Helix-hairpin-helix DNA-binding motif class 1" evidence="2">
    <location>
        <begin position="195"/>
        <end position="214"/>
    </location>
</feature>